<dbReference type="EMBL" id="GBRH01172202">
    <property type="protein sequence ID" value="JAE25694.1"/>
    <property type="molecule type" value="Transcribed_RNA"/>
</dbReference>
<proteinExistence type="predicted"/>
<name>A0A0A9GQM5_ARUDO</name>
<accession>A0A0A9GQM5</accession>
<sequence>MIQHALDQVFKRFIRYSHHHSCLVFSMEQMASKAK</sequence>
<reference evidence="1" key="2">
    <citation type="journal article" date="2015" name="Data Brief">
        <title>Shoot transcriptome of the giant reed, Arundo donax.</title>
        <authorList>
            <person name="Barrero R.A."/>
            <person name="Guerrero F.D."/>
            <person name="Moolhuijzen P."/>
            <person name="Goolsby J.A."/>
            <person name="Tidwell J."/>
            <person name="Bellgard S.E."/>
            <person name="Bellgard M.I."/>
        </authorList>
    </citation>
    <scope>NUCLEOTIDE SEQUENCE</scope>
    <source>
        <tissue evidence="1">Shoot tissue taken approximately 20 cm above the soil surface</tissue>
    </source>
</reference>
<evidence type="ECO:0000313" key="1">
    <source>
        <dbReference type="EMBL" id="JAE25694.1"/>
    </source>
</evidence>
<reference evidence="1" key="1">
    <citation type="submission" date="2014-09" db="EMBL/GenBank/DDBJ databases">
        <authorList>
            <person name="Magalhaes I.L.F."/>
            <person name="Oliveira U."/>
            <person name="Santos F.R."/>
            <person name="Vidigal T.H.D.A."/>
            <person name="Brescovit A.D."/>
            <person name="Santos A.J."/>
        </authorList>
    </citation>
    <scope>NUCLEOTIDE SEQUENCE</scope>
    <source>
        <tissue evidence="1">Shoot tissue taken approximately 20 cm above the soil surface</tissue>
    </source>
</reference>
<organism evidence="1">
    <name type="scientific">Arundo donax</name>
    <name type="common">Giant reed</name>
    <name type="synonym">Donax arundinaceus</name>
    <dbReference type="NCBI Taxonomy" id="35708"/>
    <lineage>
        <taxon>Eukaryota</taxon>
        <taxon>Viridiplantae</taxon>
        <taxon>Streptophyta</taxon>
        <taxon>Embryophyta</taxon>
        <taxon>Tracheophyta</taxon>
        <taxon>Spermatophyta</taxon>
        <taxon>Magnoliopsida</taxon>
        <taxon>Liliopsida</taxon>
        <taxon>Poales</taxon>
        <taxon>Poaceae</taxon>
        <taxon>PACMAD clade</taxon>
        <taxon>Arundinoideae</taxon>
        <taxon>Arundineae</taxon>
        <taxon>Arundo</taxon>
    </lineage>
</organism>
<dbReference type="AlphaFoldDB" id="A0A0A9GQM5"/>
<protein>
    <submittedName>
        <fullName evidence="1">Uncharacterized protein</fullName>
    </submittedName>
</protein>